<dbReference type="Pfam" id="PF01035">
    <property type="entry name" value="DNA_binding_1"/>
    <property type="match status" value="1"/>
</dbReference>
<evidence type="ECO:0000259" key="7">
    <source>
        <dbReference type="Pfam" id="PF01035"/>
    </source>
</evidence>
<sequence length="171" mass="18492">MGESIRYACGMSFLGDFMLASSAKGIVALEFGSTRTALKDALLVRFLDVELEKDEEGLATAMHISGNLIDGLTANSDLPLDLRGTSLEVDVWDMLQEIPSGQTTTYGALAAKLGILDARVVSEAVAANPVALIVPCHRVIRKNGSISGYRWGVWRKRALLARELEDARRTA</sequence>
<dbReference type="Gene3D" id="3.30.160.70">
    <property type="entry name" value="Methylated DNA-protein cysteine methyltransferase domain"/>
    <property type="match status" value="1"/>
</dbReference>
<proteinExistence type="predicted"/>
<evidence type="ECO:0000256" key="5">
    <source>
        <dbReference type="ARBA" id="ARBA00023204"/>
    </source>
</evidence>
<dbReference type="Proteomes" id="UP000188174">
    <property type="component" value="Chromosome"/>
</dbReference>
<dbReference type="PANTHER" id="PTHR10815">
    <property type="entry name" value="METHYLATED-DNA--PROTEIN-CYSTEINE METHYLTRANSFERASE"/>
    <property type="match status" value="1"/>
</dbReference>
<name>A0ABM6I4P6_9HYPH</name>
<keyword evidence="4" id="KW-0227">DNA damage</keyword>
<dbReference type="CDD" id="cd06445">
    <property type="entry name" value="ATase"/>
    <property type="match status" value="1"/>
</dbReference>
<dbReference type="SUPFAM" id="SSF53155">
    <property type="entry name" value="Methylated DNA-protein cysteine methyltransferase domain"/>
    <property type="match status" value="1"/>
</dbReference>
<evidence type="ECO:0000313" key="8">
    <source>
        <dbReference type="EMBL" id="AQQ05364.1"/>
    </source>
</evidence>
<evidence type="ECO:0000256" key="3">
    <source>
        <dbReference type="ARBA" id="ARBA00022679"/>
    </source>
</evidence>
<dbReference type="InterPro" id="IPR014048">
    <property type="entry name" value="MethylDNA_cys_MeTrfase_DNA-bd"/>
</dbReference>
<dbReference type="GO" id="GO:0032259">
    <property type="term" value="P:methylation"/>
    <property type="evidence" value="ECO:0007669"/>
    <property type="project" value="UniProtKB-KW"/>
</dbReference>
<reference evidence="8 9" key="1">
    <citation type="submission" date="2017-02" db="EMBL/GenBank/DDBJ databases">
        <authorList>
            <person name="Jeong S."/>
        </authorList>
    </citation>
    <scope>NUCLEOTIDE SEQUENCE [LARGE SCALE GENOMIC DNA]</scope>
    <source>
        <strain evidence="8 9">RMAR6-6</strain>
    </source>
</reference>
<dbReference type="InterPro" id="IPR001497">
    <property type="entry name" value="MethylDNA_cys_MeTrfase_AS"/>
</dbReference>
<dbReference type="PANTHER" id="PTHR10815:SF14">
    <property type="entry name" value="BIFUNCTIONAL TRANSCRIPTIONAL ACTIVATOR_DNA REPAIR ENZYME ADA"/>
    <property type="match status" value="1"/>
</dbReference>
<dbReference type="EMBL" id="CP019630">
    <property type="protein sequence ID" value="AQQ05364.1"/>
    <property type="molecule type" value="Genomic_DNA"/>
</dbReference>
<evidence type="ECO:0000256" key="1">
    <source>
        <dbReference type="ARBA" id="ARBA00001286"/>
    </source>
</evidence>
<dbReference type="InterPro" id="IPR036631">
    <property type="entry name" value="MGMT_N_sf"/>
</dbReference>
<dbReference type="RefSeq" id="WP_077292036.1">
    <property type="nucleotide sequence ID" value="NZ_CP019630.1"/>
</dbReference>
<feature type="domain" description="Methylated-DNA-[protein]-cysteine S-methyltransferase DNA binding" evidence="7">
    <location>
        <begin position="89"/>
        <end position="163"/>
    </location>
</feature>
<comment type="catalytic activity">
    <reaction evidence="1">
        <text>a 4-O-methyl-thymidine in DNA + L-cysteinyl-[protein] = a thymidine in DNA + S-methyl-L-cysteinyl-[protein]</text>
        <dbReference type="Rhea" id="RHEA:53428"/>
        <dbReference type="Rhea" id="RHEA-COMP:10131"/>
        <dbReference type="Rhea" id="RHEA-COMP:10132"/>
        <dbReference type="Rhea" id="RHEA-COMP:13555"/>
        <dbReference type="Rhea" id="RHEA-COMP:13556"/>
        <dbReference type="ChEBI" id="CHEBI:29950"/>
        <dbReference type="ChEBI" id="CHEBI:82612"/>
        <dbReference type="ChEBI" id="CHEBI:137386"/>
        <dbReference type="ChEBI" id="CHEBI:137387"/>
        <dbReference type="EC" id="2.1.1.63"/>
    </reaction>
</comment>
<dbReference type="PROSITE" id="PS00374">
    <property type="entry name" value="MGMT"/>
    <property type="match status" value="1"/>
</dbReference>
<dbReference type="InterPro" id="IPR036388">
    <property type="entry name" value="WH-like_DNA-bd_sf"/>
</dbReference>
<keyword evidence="2 8" id="KW-0489">Methyltransferase</keyword>
<keyword evidence="3" id="KW-0808">Transferase</keyword>
<keyword evidence="9" id="KW-1185">Reference proteome</keyword>
<gene>
    <name evidence="8" type="ORF">B0E33_18740</name>
</gene>
<accession>A0ABM6I4P6</accession>
<evidence type="ECO:0000256" key="2">
    <source>
        <dbReference type="ARBA" id="ARBA00022603"/>
    </source>
</evidence>
<dbReference type="Gene3D" id="1.10.10.10">
    <property type="entry name" value="Winged helix-like DNA-binding domain superfamily/Winged helix DNA-binding domain"/>
    <property type="match status" value="1"/>
</dbReference>
<dbReference type="GO" id="GO:0008168">
    <property type="term" value="F:methyltransferase activity"/>
    <property type="evidence" value="ECO:0007669"/>
    <property type="project" value="UniProtKB-KW"/>
</dbReference>
<dbReference type="NCBIfam" id="TIGR00589">
    <property type="entry name" value="ogt"/>
    <property type="match status" value="1"/>
</dbReference>
<keyword evidence="5" id="KW-0234">DNA repair</keyword>
<dbReference type="InterPro" id="IPR036217">
    <property type="entry name" value="MethylDNA_cys_MeTrfase_DNAb"/>
</dbReference>
<evidence type="ECO:0000313" key="9">
    <source>
        <dbReference type="Proteomes" id="UP000188174"/>
    </source>
</evidence>
<dbReference type="SUPFAM" id="SSF46767">
    <property type="entry name" value="Methylated DNA-protein cysteine methyltransferase, C-terminal domain"/>
    <property type="match status" value="1"/>
</dbReference>
<evidence type="ECO:0000256" key="6">
    <source>
        <dbReference type="ARBA" id="ARBA00049348"/>
    </source>
</evidence>
<organism evidence="8 9">
    <name type="scientific">Roseibium algicola</name>
    <dbReference type="NCBI Taxonomy" id="2857014"/>
    <lineage>
        <taxon>Bacteria</taxon>
        <taxon>Pseudomonadati</taxon>
        <taxon>Pseudomonadota</taxon>
        <taxon>Alphaproteobacteria</taxon>
        <taxon>Hyphomicrobiales</taxon>
        <taxon>Stappiaceae</taxon>
        <taxon>Roseibium</taxon>
    </lineage>
</organism>
<protein>
    <submittedName>
        <fullName evidence="8">Cysteine methyltransferase</fullName>
    </submittedName>
</protein>
<evidence type="ECO:0000256" key="4">
    <source>
        <dbReference type="ARBA" id="ARBA00022763"/>
    </source>
</evidence>
<comment type="catalytic activity">
    <reaction evidence="6">
        <text>a 6-O-methyl-2'-deoxyguanosine in DNA + L-cysteinyl-[protein] = S-methyl-L-cysteinyl-[protein] + a 2'-deoxyguanosine in DNA</text>
        <dbReference type="Rhea" id="RHEA:24000"/>
        <dbReference type="Rhea" id="RHEA-COMP:10131"/>
        <dbReference type="Rhea" id="RHEA-COMP:10132"/>
        <dbReference type="Rhea" id="RHEA-COMP:11367"/>
        <dbReference type="Rhea" id="RHEA-COMP:11368"/>
        <dbReference type="ChEBI" id="CHEBI:29950"/>
        <dbReference type="ChEBI" id="CHEBI:82612"/>
        <dbReference type="ChEBI" id="CHEBI:85445"/>
        <dbReference type="ChEBI" id="CHEBI:85448"/>
        <dbReference type="EC" id="2.1.1.63"/>
    </reaction>
</comment>